<name>A0A1G1VRE9_9BACT</name>
<reference evidence="2 3" key="1">
    <citation type="journal article" date="2016" name="Nat. Commun.">
        <title>Thousands of microbial genomes shed light on interconnected biogeochemical processes in an aquifer system.</title>
        <authorList>
            <person name="Anantharaman K."/>
            <person name="Brown C.T."/>
            <person name="Hug L.A."/>
            <person name="Sharon I."/>
            <person name="Castelle C.J."/>
            <person name="Probst A.J."/>
            <person name="Thomas B.C."/>
            <person name="Singh A."/>
            <person name="Wilkins M.J."/>
            <person name="Karaoz U."/>
            <person name="Brodie E.L."/>
            <person name="Williams K.H."/>
            <person name="Hubbard S.S."/>
            <person name="Banfield J.F."/>
        </authorList>
    </citation>
    <scope>NUCLEOTIDE SEQUENCE [LARGE SCALE GENOMIC DNA]</scope>
</reference>
<dbReference type="Proteomes" id="UP000179233">
    <property type="component" value="Unassembled WGS sequence"/>
</dbReference>
<evidence type="ECO:0000313" key="2">
    <source>
        <dbReference type="EMBL" id="OGY17973.1"/>
    </source>
</evidence>
<organism evidence="2 3">
    <name type="scientific">Candidatus Chisholmbacteria bacterium RIFCSPHIGHO2_01_FULL_52_32</name>
    <dbReference type="NCBI Taxonomy" id="1797591"/>
    <lineage>
        <taxon>Bacteria</taxon>
        <taxon>Candidatus Chisholmiibacteriota</taxon>
    </lineage>
</organism>
<gene>
    <name evidence="2" type="ORF">A2786_00185</name>
</gene>
<evidence type="ECO:0000313" key="3">
    <source>
        <dbReference type="Proteomes" id="UP000179233"/>
    </source>
</evidence>
<proteinExistence type="predicted"/>
<protein>
    <recommendedName>
        <fullName evidence="4">DUF4352 domain-containing protein</fullName>
    </recommendedName>
</protein>
<evidence type="ECO:0000256" key="1">
    <source>
        <dbReference type="SAM" id="MobiDB-lite"/>
    </source>
</evidence>
<dbReference type="AlphaFoldDB" id="A0A1G1VRE9"/>
<feature type="region of interest" description="Disordered" evidence="1">
    <location>
        <begin position="1"/>
        <end position="23"/>
    </location>
</feature>
<dbReference type="EMBL" id="MHCJ01000004">
    <property type="protein sequence ID" value="OGY17973.1"/>
    <property type="molecule type" value="Genomic_DNA"/>
</dbReference>
<accession>A0A1G1VRE9</accession>
<comment type="caution">
    <text evidence="2">The sequence shown here is derived from an EMBL/GenBank/DDBJ whole genome shotgun (WGS) entry which is preliminary data.</text>
</comment>
<evidence type="ECO:0008006" key="4">
    <source>
        <dbReference type="Google" id="ProtNLM"/>
    </source>
</evidence>
<sequence length="117" mass="12506">MLGGESTPSQSLALESQTNSEGAVTITVTPKNLSDGTWDFEIALDTHSEELSVDLAAVAILVDDQGKEYSALAWEGDPPGGHHRAGVLSFAPITTQPRSVMLIIRQLGGVQERSFVW</sequence>